<keyword evidence="2" id="KW-0342">GTP-binding</keyword>
<feature type="domain" description="Dynamin GTPase" evidence="5">
    <location>
        <begin position="12"/>
        <end position="280"/>
    </location>
</feature>
<dbReference type="SMART" id="SM00053">
    <property type="entry name" value="DYNc"/>
    <property type="match status" value="1"/>
</dbReference>
<keyword evidence="7" id="KW-1185">Reference proteome</keyword>
<gene>
    <name evidence="6" type="ORF">M437DRAFT_78179</name>
</gene>
<dbReference type="PRINTS" id="PR00195">
    <property type="entry name" value="DYNAMIN"/>
</dbReference>
<dbReference type="RefSeq" id="XP_040876384.1">
    <property type="nucleotide sequence ID" value="XM_041026947.1"/>
</dbReference>
<dbReference type="Pfam" id="PF00350">
    <property type="entry name" value="Dynamin_N"/>
    <property type="match status" value="1"/>
</dbReference>
<feature type="region of interest" description="Disordered" evidence="4">
    <location>
        <begin position="590"/>
        <end position="622"/>
    </location>
</feature>
<evidence type="ECO:0000256" key="2">
    <source>
        <dbReference type="ARBA" id="ARBA00023134"/>
    </source>
</evidence>
<proteinExistence type="predicted"/>
<dbReference type="GO" id="GO:0005874">
    <property type="term" value="C:microtubule"/>
    <property type="evidence" value="ECO:0007669"/>
    <property type="project" value="TreeGrafter"/>
</dbReference>
<dbReference type="GO" id="GO:0003924">
    <property type="term" value="F:GTPase activity"/>
    <property type="evidence" value="ECO:0007669"/>
    <property type="project" value="InterPro"/>
</dbReference>
<protein>
    <recommendedName>
        <fullName evidence="5">Dynamin GTPase domain-containing protein</fullName>
    </recommendedName>
</protein>
<dbReference type="PANTHER" id="PTHR11566">
    <property type="entry name" value="DYNAMIN"/>
    <property type="match status" value="1"/>
</dbReference>
<dbReference type="GO" id="GO:0016559">
    <property type="term" value="P:peroxisome fission"/>
    <property type="evidence" value="ECO:0007669"/>
    <property type="project" value="TreeGrafter"/>
</dbReference>
<evidence type="ECO:0000256" key="1">
    <source>
        <dbReference type="ARBA" id="ARBA00022741"/>
    </source>
</evidence>
<dbReference type="Gene3D" id="3.40.50.300">
    <property type="entry name" value="P-loop containing nucleotide triphosphate hydrolases"/>
    <property type="match status" value="1"/>
</dbReference>
<dbReference type="PANTHER" id="PTHR11566:SF21">
    <property type="entry name" value="DYNAMIN RELATED PROTEIN 1, ISOFORM A"/>
    <property type="match status" value="1"/>
</dbReference>
<dbReference type="GO" id="GO:0005739">
    <property type="term" value="C:mitochondrion"/>
    <property type="evidence" value="ECO:0007669"/>
    <property type="project" value="TreeGrafter"/>
</dbReference>
<dbReference type="GO" id="GO:0006897">
    <property type="term" value="P:endocytosis"/>
    <property type="evidence" value="ECO:0007669"/>
    <property type="project" value="TreeGrafter"/>
</dbReference>
<dbReference type="InterPro" id="IPR022812">
    <property type="entry name" value="Dynamin"/>
</dbReference>
<dbReference type="InterPro" id="IPR027417">
    <property type="entry name" value="P-loop_NTPase"/>
</dbReference>
<dbReference type="GO" id="GO:0016020">
    <property type="term" value="C:membrane"/>
    <property type="evidence" value="ECO:0007669"/>
    <property type="project" value="TreeGrafter"/>
</dbReference>
<feature type="coiled-coil region" evidence="3">
    <location>
        <begin position="682"/>
        <end position="709"/>
    </location>
</feature>
<dbReference type="GeneID" id="63920320"/>
<dbReference type="AlphaFoldDB" id="A0A074WA13"/>
<dbReference type="Proteomes" id="UP000030672">
    <property type="component" value="Unassembled WGS sequence"/>
</dbReference>
<dbReference type="InterPro" id="IPR000375">
    <property type="entry name" value="Dynamin_stalk"/>
</dbReference>
<reference evidence="6 7" key="1">
    <citation type="journal article" date="2014" name="BMC Genomics">
        <title>Genome sequencing of four Aureobasidium pullulans varieties: biotechnological potential, stress tolerance, and description of new species.</title>
        <authorList>
            <person name="Gostin Ar C."/>
            <person name="Ohm R.A."/>
            <person name="Kogej T."/>
            <person name="Sonjak S."/>
            <person name="Turk M."/>
            <person name="Zajc J."/>
            <person name="Zalar P."/>
            <person name="Grube M."/>
            <person name="Sun H."/>
            <person name="Han J."/>
            <person name="Sharma A."/>
            <person name="Chiniquy J."/>
            <person name="Ngan C.Y."/>
            <person name="Lipzen A."/>
            <person name="Barry K."/>
            <person name="Grigoriev I.V."/>
            <person name="Gunde-Cimerman N."/>
        </authorList>
    </citation>
    <scope>NUCLEOTIDE SEQUENCE [LARGE SCALE GENOMIC DNA]</scope>
    <source>
        <strain evidence="6 7">CBS 110374</strain>
    </source>
</reference>
<dbReference type="InterPro" id="IPR045063">
    <property type="entry name" value="Dynamin_N"/>
</dbReference>
<dbReference type="CDD" id="cd08771">
    <property type="entry name" value="DLP_1"/>
    <property type="match status" value="1"/>
</dbReference>
<evidence type="ECO:0000256" key="3">
    <source>
        <dbReference type="SAM" id="Coils"/>
    </source>
</evidence>
<dbReference type="GO" id="GO:0000266">
    <property type="term" value="P:mitochondrial fission"/>
    <property type="evidence" value="ECO:0007669"/>
    <property type="project" value="TreeGrafter"/>
</dbReference>
<keyword evidence="1" id="KW-0547">Nucleotide-binding</keyword>
<dbReference type="InterPro" id="IPR001401">
    <property type="entry name" value="Dynamin_GTPase"/>
</dbReference>
<accession>A0A074WA13</accession>
<evidence type="ECO:0000313" key="7">
    <source>
        <dbReference type="Proteomes" id="UP000030672"/>
    </source>
</evidence>
<dbReference type="GO" id="GO:0008017">
    <property type="term" value="F:microtubule binding"/>
    <property type="evidence" value="ECO:0007669"/>
    <property type="project" value="TreeGrafter"/>
</dbReference>
<dbReference type="STRING" id="1043003.A0A074WA13"/>
<dbReference type="EMBL" id="KL584848">
    <property type="protein sequence ID" value="KEQ59361.1"/>
    <property type="molecule type" value="Genomic_DNA"/>
</dbReference>
<dbReference type="Pfam" id="PF01031">
    <property type="entry name" value="Dynamin_M"/>
    <property type="match status" value="2"/>
</dbReference>
<dbReference type="GO" id="GO:0005525">
    <property type="term" value="F:GTP binding"/>
    <property type="evidence" value="ECO:0007669"/>
    <property type="project" value="InterPro"/>
</dbReference>
<evidence type="ECO:0000256" key="4">
    <source>
        <dbReference type="SAM" id="MobiDB-lite"/>
    </source>
</evidence>
<organism evidence="6 7">
    <name type="scientific">Aureobasidium melanogenum (strain CBS 110374)</name>
    <name type="common">Aureobasidium pullulans var. melanogenum</name>
    <dbReference type="NCBI Taxonomy" id="1043003"/>
    <lineage>
        <taxon>Eukaryota</taxon>
        <taxon>Fungi</taxon>
        <taxon>Dikarya</taxon>
        <taxon>Ascomycota</taxon>
        <taxon>Pezizomycotina</taxon>
        <taxon>Dothideomycetes</taxon>
        <taxon>Dothideomycetidae</taxon>
        <taxon>Dothideales</taxon>
        <taxon>Saccotheciaceae</taxon>
        <taxon>Aureobasidium</taxon>
    </lineage>
</organism>
<keyword evidence="3" id="KW-0175">Coiled coil</keyword>
<name>A0A074WA13_AURM1</name>
<dbReference type="SUPFAM" id="SSF52540">
    <property type="entry name" value="P-loop containing nucleoside triphosphate hydrolases"/>
    <property type="match status" value="1"/>
</dbReference>
<evidence type="ECO:0000313" key="6">
    <source>
        <dbReference type="EMBL" id="KEQ59361.1"/>
    </source>
</evidence>
<dbReference type="GO" id="GO:0048312">
    <property type="term" value="P:intracellular distribution of mitochondria"/>
    <property type="evidence" value="ECO:0007669"/>
    <property type="project" value="TreeGrafter"/>
</dbReference>
<evidence type="ECO:0000259" key="5">
    <source>
        <dbReference type="SMART" id="SM00053"/>
    </source>
</evidence>
<dbReference type="HOGENOM" id="CLU_008964_7_3_1"/>
<sequence>MEEISKLEKLQNEDMRIVLDAVDNLRAVGVNNIIPLPQIVACGDQSTGKSSLLEALTGIPFPRDTGLCTRFATQFILRRADKVSISVTIIPGPTRVDKDERQHLENFGKGKTFDPTKLGELIEEATQVMGLPPLTGKKPKVVCAFSHDVLSIAISGPDRPSLTLVDTPGLIKSSGKYQSLEDIKTIEALVKSYIDQDSTILLAVLSTTYQHELQQIPSMITKAAPRTLGIITKPDGPGADTALETEYIELAQNQVLPLGHGWHVVRNRSEKEMSFDMKQRDQSERDFFAGSNWTSKLKPAQLGVPTLNDRLAKLLYQHVQAAIPSLQINLKEKLQEVQIKLDKLGPGRGTIQEHRGLLVEIASHFQRLAEVAIDGNYKKDPFFGLPSIKVSTDVVTGERRLHTLVQDAHRQFSHAIRRHGSKYEFTETPAEWDAAGSSNDLLGLSDTVLRSPYNGFASDQKKTTYATYLKYVQETEKYYRGAQLSGMFNPDIVDELFHEHSSRWSDLAKAHIENVNSQCKNFIKKLLSQIAPRDIAARLGARVRPILQHREEEALKVLDKFLQVERGVLMTYDPDFTFTVEQIRKERLKRKSVEGTRPSTTSPVIGESPSRSKMARTDTKNQISTDGIAAEDAFSVSWVYCRNQREHFVAYLTKHVIEPYMIEGLDKIISPKDFGSMTDEEARLLATEAEELIEERKGLLREKEILEKGKTDFDAALKK</sequence>